<evidence type="ECO:0000313" key="3">
    <source>
        <dbReference type="EMBL" id="SHF23136.1"/>
    </source>
</evidence>
<evidence type="ECO:0000259" key="2">
    <source>
        <dbReference type="SMART" id="SM00849"/>
    </source>
</evidence>
<dbReference type="InterPro" id="IPR001279">
    <property type="entry name" value="Metallo-B-lactamas"/>
</dbReference>
<dbReference type="CDD" id="cd06262">
    <property type="entry name" value="metallo-hydrolase-like_MBL-fold"/>
    <property type="match status" value="1"/>
</dbReference>
<dbReference type="SMART" id="SM00849">
    <property type="entry name" value="Lactamase_B"/>
    <property type="match status" value="1"/>
</dbReference>
<proteinExistence type="inferred from homology"/>
<dbReference type="PANTHER" id="PTHR42951:SF4">
    <property type="entry name" value="ACYL-COENZYME A THIOESTERASE MBLAC2"/>
    <property type="match status" value="1"/>
</dbReference>
<dbReference type="OrthoDB" id="9802897at2"/>
<evidence type="ECO:0000256" key="1">
    <source>
        <dbReference type="ARBA" id="ARBA00005250"/>
    </source>
</evidence>
<dbReference type="STRING" id="1484053.SAMN05444274_104114"/>
<sequence>MQILKNLFQTGGDLNGLTFDQPNALWNDGNSYVLKTRIGLLMFDCGCGDTLDQIFTNMKYWGLNPDDIKYCLLTHPHLDHAGGALLLKRKGVKIIAIKETADAVAAGDERCAGYLYHKKFNTVQVDYTVVDGQQLNILDTEITVGHYPGHSMGCTAYSFRHENKNIVVSGDIIGTLLAGDFGWDGSFDFDKKTYTESLRRFAKLDPDIMLPGHGLIYFHKPQWRIEDALNSALIQWR</sequence>
<keyword evidence="4" id="KW-1185">Reference proteome</keyword>
<dbReference type="RefSeq" id="WP_073001097.1">
    <property type="nucleotide sequence ID" value="NZ_FQUM01000004.1"/>
</dbReference>
<gene>
    <name evidence="3" type="ORF">SAMN05444274_104114</name>
</gene>
<dbReference type="AlphaFoldDB" id="A0A1M4ZZR6"/>
<dbReference type="Gene3D" id="3.60.15.10">
    <property type="entry name" value="Ribonuclease Z/Hydroxyacylglutathione hydrolase-like"/>
    <property type="match status" value="1"/>
</dbReference>
<organism evidence="3 4">
    <name type="scientific">Mariniphaga anaerophila</name>
    <dbReference type="NCBI Taxonomy" id="1484053"/>
    <lineage>
        <taxon>Bacteria</taxon>
        <taxon>Pseudomonadati</taxon>
        <taxon>Bacteroidota</taxon>
        <taxon>Bacteroidia</taxon>
        <taxon>Marinilabiliales</taxon>
        <taxon>Prolixibacteraceae</taxon>
        <taxon>Mariniphaga</taxon>
    </lineage>
</organism>
<dbReference type="InterPro" id="IPR050855">
    <property type="entry name" value="NDM-1-like"/>
</dbReference>
<dbReference type="SUPFAM" id="SSF56281">
    <property type="entry name" value="Metallo-hydrolase/oxidoreductase"/>
    <property type="match status" value="1"/>
</dbReference>
<accession>A0A1M4ZZR6</accession>
<feature type="domain" description="Metallo-beta-lactamase" evidence="2">
    <location>
        <begin position="28"/>
        <end position="213"/>
    </location>
</feature>
<dbReference type="Pfam" id="PF00753">
    <property type="entry name" value="Lactamase_B"/>
    <property type="match status" value="1"/>
</dbReference>
<dbReference type="PANTHER" id="PTHR42951">
    <property type="entry name" value="METALLO-BETA-LACTAMASE DOMAIN-CONTAINING"/>
    <property type="match status" value="1"/>
</dbReference>
<reference evidence="3 4" key="1">
    <citation type="submission" date="2016-11" db="EMBL/GenBank/DDBJ databases">
        <authorList>
            <person name="Jaros S."/>
            <person name="Januszkiewicz K."/>
            <person name="Wedrychowicz H."/>
        </authorList>
    </citation>
    <scope>NUCLEOTIDE SEQUENCE [LARGE SCALE GENOMIC DNA]</scope>
    <source>
        <strain evidence="3 4">DSM 26910</strain>
    </source>
</reference>
<dbReference type="GO" id="GO:0017001">
    <property type="term" value="P:antibiotic catabolic process"/>
    <property type="evidence" value="ECO:0007669"/>
    <property type="project" value="UniProtKB-ARBA"/>
</dbReference>
<dbReference type="EMBL" id="FQUM01000004">
    <property type="protein sequence ID" value="SHF23136.1"/>
    <property type="molecule type" value="Genomic_DNA"/>
</dbReference>
<dbReference type="Proteomes" id="UP000184164">
    <property type="component" value="Unassembled WGS sequence"/>
</dbReference>
<evidence type="ECO:0000313" key="4">
    <source>
        <dbReference type="Proteomes" id="UP000184164"/>
    </source>
</evidence>
<protein>
    <submittedName>
        <fullName evidence="3">Glyoxylase, beta-lactamase superfamily II</fullName>
    </submittedName>
</protein>
<comment type="similarity">
    <text evidence="1">Belongs to the metallo-beta-lactamase superfamily. Class-B beta-lactamase family.</text>
</comment>
<name>A0A1M4ZZR6_9BACT</name>
<dbReference type="InterPro" id="IPR036866">
    <property type="entry name" value="RibonucZ/Hydroxyglut_hydro"/>
</dbReference>